<keyword evidence="8" id="KW-1185">Reference proteome</keyword>
<evidence type="ECO:0000313" key="9">
    <source>
        <dbReference type="RefSeq" id="XP_065662216.1"/>
    </source>
</evidence>
<evidence type="ECO:0000256" key="7">
    <source>
        <dbReference type="RuleBase" id="RU362111"/>
    </source>
</evidence>
<dbReference type="EC" id="3.5.1.88" evidence="2 7"/>
<evidence type="ECO:0000313" key="8">
    <source>
        <dbReference type="Proteomes" id="UP001652625"/>
    </source>
</evidence>
<reference evidence="9" key="1">
    <citation type="submission" date="2025-08" db="UniProtKB">
        <authorList>
            <consortium name="RefSeq"/>
        </authorList>
    </citation>
    <scope>IDENTIFICATION</scope>
</reference>
<protein>
    <recommendedName>
        <fullName evidence="2 7">Peptide deformylase</fullName>
        <ecNumber evidence="2 7">3.5.1.88</ecNumber>
    </recommendedName>
</protein>
<evidence type="ECO:0000256" key="4">
    <source>
        <dbReference type="ARBA" id="ARBA00022801"/>
    </source>
</evidence>
<keyword evidence="3 7" id="KW-0479">Metal-binding</keyword>
<comment type="function">
    <text evidence="6 7">Removes the formyl group from the N-terminal Met of newly synthesized proteins.</text>
</comment>
<dbReference type="GeneID" id="100214378"/>
<dbReference type="CDD" id="cd00487">
    <property type="entry name" value="Pep_deformylase"/>
    <property type="match status" value="1"/>
</dbReference>
<accession>A0ABM4CKC6</accession>
<gene>
    <name evidence="9" type="primary">LOC100214378</name>
</gene>
<evidence type="ECO:0000256" key="1">
    <source>
        <dbReference type="ARBA" id="ARBA00010759"/>
    </source>
</evidence>
<dbReference type="Proteomes" id="UP001652625">
    <property type="component" value="Chromosome 09"/>
</dbReference>
<dbReference type="SUPFAM" id="SSF56420">
    <property type="entry name" value="Peptide deformylase"/>
    <property type="match status" value="1"/>
</dbReference>
<dbReference type="PANTHER" id="PTHR10458:SF2">
    <property type="entry name" value="PEPTIDE DEFORMYLASE, MITOCHONDRIAL"/>
    <property type="match status" value="1"/>
</dbReference>
<dbReference type="InterPro" id="IPR036821">
    <property type="entry name" value="Peptide_deformylase_sf"/>
</dbReference>
<proteinExistence type="inferred from homology"/>
<name>A0ABM4CKC6_HYDVU</name>
<dbReference type="HAMAP" id="MF_00163">
    <property type="entry name" value="Pep_deformylase"/>
    <property type="match status" value="1"/>
</dbReference>
<dbReference type="PANTHER" id="PTHR10458">
    <property type="entry name" value="PEPTIDE DEFORMYLASE"/>
    <property type="match status" value="1"/>
</dbReference>
<dbReference type="InterPro" id="IPR023635">
    <property type="entry name" value="Peptide_deformylase"/>
</dbReference>
<sequence length="196" mass="22923">MSSLFYKLKSEIDILLTREKIKLRQNGDPVLRKVAREVPLDYINTQDFKDLITKMILIMRSNKGQGIAAPQVGVDLQVIAIEFTDHDLEMATKQYGKNEVEKRQMRTFPLHIFINPKLKIINYETTCFEEGCLSILGTVGVVQRYREVQLEFVNEKGDNVLMNFDGWLARMVQHEMHHLKGLLILDFFTKKKNFFR</sequence>
<dbReference type="RefSeq" id="XP_065662216.1">
    <property type="nucleotide sequence ID" value="XM_065806144.1"/>
</dbReference>
<keyword evidence="5 7" id="KW-0648">Protein biosynthesis</keyword>
<evidence type="ECO:0000256" key="3">
    <source>
        <dbReference type="ARBA" id="ARBA00022723"/>
    </source>
</evidence>
<keyword evidence="4 7" id="KW-0378">Hydrolase</keyword>
<dbReference type="Pfam" id="PF01327">
    <property type="entry name" value="Pep_deformylase"/>
    <property type="match status" value="1"/>
</dbReference>
<dbReference type="PRINTS" id="PR01576">
    <property type="entry name" value="PDEFORMYLASE"/>
</dbReference>
<evidence type="ECO:0000256" key="6">
    <source>
        <dbReference type="ARBA" id="ARBA00037114"/>
    </source>
</evidence>
<dbReference type="Gene3D" id="3.90.45.10">
    <property type="entry name" value="Peptide deformylase"/>
    <property type="match status" value="1"/>
</dbReference>
<organism evidence="8 9">
    <name type="scientific">Hydra vulgaris</name>
    <name type="common">Hydra</name>
    <name type="synonym">Hydra attenuata</name>
    <dbReference type="NCBI Taxonomy" id="6087"/>
    <lineage>
        <taxon>Eukaryota</taxon>
        <taxon>Metazoa</taxon>
        <taxon>Cnidaria</taxon>
        <taxon>Hydrozoa</taxon>
        <taxon>Hydroidolina</taxon>
        <taxon>Anthoathecata</taxon>
        <taxon>Aplanulata</taxon>
        <taxon>Hydridae</taxon>
        <taxon>Hydra</taxon>
    </lineage>
</organism>
<dbReference type="NCBIfam" id="NF001159">
    <property type="entry name" value="PRK00150.1-3"/>
    <property type="match status" value="1"/>
</dbReference>
<dbReference type="PIRSF" id="PIRSF004749">
    <property type="entry name" value="Pep_def"/>
    <property type="match status" value="1"/>
</dbReference>
<evidence type="ECO:0000256" key="5">
    <source>
        <dbReference type="ARBA" id="ARBA00022917"/>
    </source>
</evidence>
<comment type="catalytic activity">
    <reaction evidence="7">
        <text>N-terminal N-formyl-L-methionyl-[peptide] + H2O = N-terminal L-methionyl-[peptide] + formate</text>
        <dbReference type="Rhea" id="RHEA:24420"/>
        <dbReference type="Rhea" id="RHEA-COMP:10639"/>
        <dbReference type="Rhea" id="RHEA-COMP:10640"/>
        <dbReference type="ChEBI" id="CHEBI:15377"/>
        <dbReference type="ChEBI" id="CHEBI:15740"/>
        <dbReference type="ChEBI" id="CHEBI:49298"/>
        <dbReference type="ChEBI" id="CHEBI:64731"/>
        <dbReference type="EC" id="3.5.1.88"/>
    </reaction>
</comment>
<comment type="similarity">
    <text evidence="1 7">Belongs to the polypeptide deformylase family.</text>
</comment>
<evidence type="ECO:0000256" key="2">
    <source>
        <dbReference type="ARBA" id="ARBA00012175"/>
    </source>
</evidence>